<dbReference type="SUPFAM" id="SSF51905">
    <property type="entry name" value="FAD/NAD(P)-binding domain"/>
    <property type="match status" value="1"/>
</dbReference>
<dbReference type="InterPro" id="IPR050816">
    <property type="entry name" value="Flavin-dep_Halogenase_NPB"/>
</dbReference>
<gene>
    <name evidence="2" type="ORF">ALQ04_02894</name>
</gene>
<sequence length="371" mass="40850">MSTVADLKADVLVLGSGPAACSLALNLAPFHNVLMVDKGEGKGLSVGESLPAAAGRLFRDMGLLDEFLQQNHAPCLASRGAWGSHQSWDQHAMRNLDGHGWHLDRRLFDAWLLQVAQKRGAALLQKTRLVNIHEPSGDTPWRLEFERAGQRLTVDTRFVIDATGRSSAFARLLGYKRLIKDKLVCGWVFGEDRIEGGISELHAEAGGWWYTSPLPGNRRLLSFYTDADLDTAGSAYSSEGLLARLQNVPELRSNLASHGFTASEQHGFCAAHTAMLEQVAGENWLAVGDAALSFDPLSAQGLFNALYTGLAGAQATHLQLQGDGEALSLYQAELQRIESAYMAHIQAWYHEESRWQDQPFWQRRQTTTALQ</sequence>
<dbReference type="Gene3D" id="3.30.9.100">
    <property type="match status" value="1"/>
</dbReference>
<protein>
    <recommendedName>
        <fullName evidence="1">FAD-binding domain-containing protein</fullName>
    </recommendedName>
</protein>
<evidence type="ECO:0000313" key="3">
    <source>
        <dbReference type="Proteomes" id="UP000277236"/>
    </source>
</evidence>
<dbReference type="InterPro" id="IPR036188">
    <property type="entry name" value="FAD/NAD-bd_sf"/>
</dbReference>
<feature type="domain" description="FAD-binding" evidence="1">
    <location>
        <begin position="9"/>
        <end position="333"/>
    </location>
</feature>
<dbReference type="Pfam" id="PF01494">
    <property type="entry name" value="FAD_binding_3"/>
    <property type="match status" value="1"/>
</dbReference>
<dbReference type="PANTHER" id="PTHR43747:SF1">
    <property type="entry name" value="SLR1998 PROTEIN"/>
    <property type="match status" value="1"/>
</dbReference>
<comment type="caution">
    <text evidence="2">The sequence shown here is derived from an EMBL/GenBank/DDBJ whole genome shotgun (WGS) entry which is preliminary data.</text>
</comment>
<evidence type="ECO:0000313" key="2">
    <source>
        <dbReference type="EMBL" id="RMQ50438.1"/>
    </source>
</evidence>
<accession>A0A3M4M966</accession>
<reference evidence="2 3" key="1">
    <citation type="submission" date="2018-08" db="EMBL/GenBank/DDBJ databases">
        <title>Recombination of ecologically and evolutionarily significant loci maintains genetic cohesion in the Pseudomonas syringae species complex.</title>
        <authorList>
            <person name="Dillon M."/>
            <person name="Thakur S."/>
            <person name="Almeida R.N.D."/>
            <person name="Weir B.S."/>
            <person name="Guttman D.S."/>
        </authorList>
    </citation>
    <scope>NUCLEOTIDE SEQUENCE [LARGE SCALE GENOMIC DNA]</scope>
    <source>
        <strain evidence="2 3">ICMP 3353</strain>
    </source>
</reference>
<dbReference type="GO" id="GO:0003824">
    <property type="term" value="F:catalytic activity"/>
    <property type="evidence" value="ECO:0007669"/>
    <property type="project" value="UniProtKB-ARBA"/>
</dbReference>
<dbReference type="PANTHER" id="PTHR43747">
    <property type="entry name" value="FAD-BINDING PROTEIN"/>
    <property type="match status" value="1"/>
</dbReference>
<evidence type="ECO:0000259" key="1">
    <source>
        <dbReference type="Pfam" id="PF01494"/>
    </source>
</evidence>
<dbReference type="OrthoDB" id="6310849at2"/>
<dbReference type="EMBL" id="RBRE01000010">
    <property type="protein sequence ID" value="RMQ50438.1"/>
    <property type="molecule type" value="Genomic_DNA"/>
</dbReference>
<dbReference type="AlphaFoldDB" id="A0A3M4M966"/>
<dbReference type="Gene3D" id="3.50.50.60">
    <property type="entry name" value="FAD/NAD(P)-binding domain"/>
    <property type="match status" value="1"/>
</dbReference>
<dbReference type="RefSeq" id="WP_122314226.1">
    <property type="nucleotide sequence ID" value="NZ_RBRE01000010.1"/>
</dbReference>
<organism evidence="2 3">
    <name type="scientific">Pseudomonas cichorii</name>
    <dbReference type="NCBI Taxonomy" id="36746"/>
    <lineage>
        <taxon>Bacteria</taxon>
        <taxon>Pseudomonadati</taxon>
        <taxon>Pseudomonadota</taxon>
        <taxon>Gammaproteobacteria</taxon>
        <taxon>Pseudomonadales</taxon>
        <taxon>Pseudomonadaceae</taxon>
        <taxon>Pseudomonas</taxon>
    </lineage>
</organism>
<dbReference type="Proteomes" id="UP000277236">
    <property type="component" value="Unassembled WGS sequence"/>
</dbReference>
<dbReference type="GO" id="GO:0071949">
    <property type="term" value="F:FAD binding"/>
    <property type="evidence" value="ECO:0007669"/>
    <property type="project" value="InterPro"/>
</dbReference>
<name>A0A3M4M966_PSECI</name>
<proteinExistence type="predicted"/>
<dbReference type="InterPro" id="IPR002938">
    <property type="entry name" value="FAD-bd"/>
</dbReference>